<dbReference type="SUPFAM" id="SSF56219">
    <property type="entry name" value="DNase I-like"/>
    <property type="match status" value="1"/>
</dbReference>
<proteinExistence type="predicted"/>
<comment type="caution">
    <text evidence="2">The sequence shown here is derived from an EMBL/GenBank/DDBJ whole genome shotgun (WGS) entry which is preliminary data.</text>
</comment>
<name>A0A835LNU1_9MAGN</name>
<dbReference type="Proteomes" id="UP000631114">
    <property type="component" value="Unassembled WGS sequence"/>
</dbReference>
<protein>
    <recommendedName>
        <fullName evidence="4">Endonuclease/exonuclease/phosphatase domain-containing protein</fullName>
    </recommendedName>
</protein>
<dbReference type="EMBL" id="JADFTS010000008">
    <property type="protein sequence ID" value="KAF9594086.1"/>
    <property type="molecule type" value="Genomic_DNA"/>
</dbReference>
<dbReference type="InterPro" id="IPR036691">
    <property type="entry name" value="Endo/exonu/phosph_ase_sf"/>
</dbReference>
<gene>
    <name evidence="2" type="ORF">IFM89_027361</name>
</gene>
<evidence type="ECO:0008006" key="4">
    <source>
        <dbReference type="Google" id="ProtNLM"/>
    </source>
</evidence>
<evidence type="ECO:0000256" key="1">
    <source>
        <dbReference type="SAM" id="MobiDB-lite"/>
    </source>
</evidence>
<dbReference type="Gene3D" id="3.60.10.10">
    <property type="entry name" value="Endonuclease/exonuclease/phosphatase"/>
    <property type="match status" value="1"/>
</dbReference>
<feature type="region of interest" description="Disordered" evidence="1">
    <location>
        <begin position="163"/>
        <end position="190"/>
    </location>
</feature>
<sequence length="484" mass="53615">MQQDKNKEVVVDTTPAAGPSNVTKDGKKKRNRKGGPPQTWVQKATSVNPHINNTNQFSALAELQEDEDGNKDGEQNAVIVVVDEHITTPQEVQLAPEGDEEINLEAVVIADSDDQNKRGNTEGQLSDSIDSTDTEEDYSGAEFEEEFSDALNVQPELNTVENMERQANSESPKQRDDAPQTPASCASSASVVRCTPSRLQQLINEATEVIQAIDHPAQVDQTPPRPPDKAKERWADIQEDNTETSHAGKFALLTELCPVQNITSSKTAMSKKKRSKRLSKLIKEWDPDLLGIAEPKIDSNAISKSYIQSLGLCVTFFCNSNNQQLPNIWLLWKEGFSAPNLIHRSNQQLTIECNGSIVTMVHASTLYVQRRSLWQELAHLNPLNTPWSIMGDFNAYLSPSEKKGGLRPTSPHLWRTSETTLNMNQLLKLQASVICSLGLIIGKVHVRVGGKIDRVFSTLTGVIGIPDGTTKYSKRLCFRITLLR</sequence>
<accession>A0A835LNU1</accession>
<dbReference type="OrthoDB" id="1432859at2759"/>
<feature type="compositionally biased region" description="Polar residues" evidence="1">
    <location>
        <begin position="39"/>
        <end position="51"/>
    </location>
</feature>
<dbReference type="AlphaFoldDB" id="A0A835LNU1"/>
<feature type="region of interest" description="Disordered" evidence="1">
    <location>
        <begin position="110"/>
        <end position="141"/>
    </location>
</feature>
<reference evidence="2 3" key="1">
    <citation type="submission" date="2020-10" db="EMBL/GenBank/DDBJ databases">
        <title>The Coptis chinensis genome and diversification of protoberbering-type alkaloids.</title>
        <authorList>
            <person name="Wang B."/>
            <person name="Shu S."/>
            <person name="Song C."/>
            <person name="Liu Y."/>
        </authorList>
    </citation>
    <scope>NUCLEOTIDE SEQUENCE [LARGE SCALE GENOMIC DNA]</scope>
    <source>
        <strain evidence="2">HL-2020</strain>
        <tissue evidence="2">Leaf</tissue>
    </source>
</reference>
<evidence type="ECO:0000313" key="2">
    <source>
        <dbReference type="EMBL" id="KAF9594086.1"/>
    </source>
</evidence>
<organism evidence="2 3">
    <name type="scientific">Coptis chinensis</name>
    <dbReference type="NCBI Taxonomy" id="261450"/>
    <lineage>
        <taxon>Eukaryota</taxon>
        <taxon>Viridiplantae</taxon>
        <taxon>Streptophyta</taxon>
        <taxon>Embryophyta</taxon>
        <taxon>Tracheophyta</taxon>
        <taxon>Spermatophyta</taxon>
        <taxon>Magnoliopsida</taxon>
        <taxon>Ranunculales</taxon>
        <taxon>Ranunculaceae</taxon>
        <taxon>Coptidoideae</taxon>
        <taxon>Coptis</taxon>
    </lineage>
</organism>
<feature type="compositionally biased region" description="Acidic residues" evidence="1">
    <location>
        <begin position="130"/>
        <end position="141"/>
    </location>
</feature>
<keyword evidence="3" id="KW-1185">Reference proteome</keyword>
<feature type="region of interest" description="Disordered" evidence="1">
    <location>
        <begin position="1"/>
        <end position="51"/>
    </location>
</feature>
<evidence type="ECO:0000313" key="3">
    <source>
        <dbReference type="Proteomes" id="UP000631114"/>
    </source>
</evidence>
<feature type="compositionally biased region" description="Basic and acidic residues" evidence="1">
    <location>
        <begin position="1"/>
        <end position="10"/>
    </location>
</feature>